<sequence length="167" mass="19529">MDDDDWPMADPQIRKDYEAELGRFLLAHNEVDYRLTQVIRQCVTHLGGNSALIGRLQAGSFDNRLTIFELLQSFRHELRDLDVNHLRKLNADRNKLAHGHMDQNPFDGSYEILDRQKFQRRMAFPIDAIVTGRETLERIADNLNLMECRYEFDDLEIEDADPPATRN</sequence>
<dbReference type="EMBL" id="BBPI01000018">
    <property type="protein sequence ID" value="GAM00002.1"/>
    <property type="molecule type" value="Genomic_DNA"/>
</dbReference>
<evidence type="ECO:0000313" key="2">
    <source>
        <dbReference type="Proteomes" id="UP000032305"/>
    </source>
</evidence>
<dbReference type="AlphaFoldDB" id="A0A0A1W476"/>
<accession>A0A0A1W476</accession>
<dbReference type="OrthoDB" id="8265951at2"/>
<keyword evidence="2" id="KW-1185">Reference proteome</keyword>
<dbReference type="Proteomes" id="UP000032305">
    <property type="component" value="Unassembled WGS sequence"/>
</dbReference>
<comment type="caution">
    <text evidence="1">The sequence shown here is derived from an EMBL/GenBank/DDBJ whole genome shotgun (WGS) entry which is preliminary data.</text>
</comment>
<reference evidence="1 2" key="1">
    <citation type="submission" date="2014-11" db="EMBL/GenBank/DDBJ databases">
        <title>Whole genome shotgun sequence of Sphingomonas parapaucimobilis NBRC 15100.</title>
        <authorList>
            <person name="Katano-Makiyama Y."/>
            <person name="Hosoyama A."/>
            <person name="Hashimoto M."/>
            <person name="Hosoyama Y."/>
            <person name="Noguchi M."/>
            <person name="Numata M."/>
            <person name="Tsuchikane K."/>
            <person name="Hirakata S."/>
            <person name="Uohara A."/>
            <person name="Shimodaira J."/>
            <person name="Ohji S."/>
            <person name="Ichikawa N."/>
            <person name="Kimura A."/>
            <person name="Yamazoe A."/>
            <person name="Fujita N."/>
        </authorList>
    </citation>
    <scope>NUCLEOTIDE SEQUENCE [LARGE SCALE GENOMIC DNA]</scope>
    <source>
        <strain evidence="1 2">NBRC 15100</strain>
    </source>
</reference>
<protein>
    <recommendedName>
        <fullName evidence="3">RiboL-PSP-HEPN domain-containing protein</fullName>
    </recommendedName>
</protein>
<dbReference type="RefSeq" id="WP_042484132.1">
    <property type="nucleotide sequence ID" value="NZ_BBPI01000018.1"/>
</dbReference>
<name>A0A0A1W476_9SPHN</name>
<gene>
    <name evidence="1" type="ORF">SP5_018_00320</name>
</gene>
<organism evidence="1 2">
    <name type="scientific">Sphingomonas parapaucimobilis NBRC 15100</name>
    <dbReference type="NCBI Taxonomy" id="1219049"/>
    <lineage>
        <taxon>Bacteria</taxon>
        <taxon>Pseudomonadati</taxon>
        <taxon>Pseudomonadota</taxon>
        <taxon>Alphaproteobacteria</taxon>
        <taxon>Sphingomonadales</taxon>
        <taxon>Sphingomonadaceae</taxon>
        <taxon>Sphingomonas</taxon>
    </lineage>
</organism>
<evidence type="ECO:0008006" key="3">
    <source>
        <dbReference type="Google" id="ProtNLM"/>
    </source>
</evidence>
<proteinExistence type="predicted"/>
<evidence type="ECO:0000313" key="1">
    <source>
        <dbReference type="EMBL" id="GAM00002.1"/>
    </source>
</evidence>